<dbReference type="AlphaFoldDB" id="A0A426YS22"/>
<sequence>VHLLSYVRISTNRRSHHIPSLSPVRVHQRRRSCPHRISRARCFLAGPGTEEAHLICLFPNSVLFRCMTCQPSGANLNRSKHGPTFSPGIFGATYICFHVRCEQADTTASSPYVTREV</sequence>
<comment type="caution">
    <text evidence="1">The sequence shown here is derived from an EMBL/GenBank/DDBJ whole genome shotgun (WGS) entry which is preliminary data.</text>
</comment>
<proteinExistence type="predicted"/>
<protein>
    <submittedName>
        <fullName evidence="1">Uncharacterized protein</fullName>
    </submittedName>
</protein>
<evidence type="ECO:0000313" key="1">
    <source>
        <dbReference type="EMBL" id="RRT54527.1"/>
    </source>
</evidence>
<name>A0A426YS22_ENSVE</name>
<dbReference type="Proteomes" id="UP000287651">
    <property type="component" value="Unassembled WGS sequence"/>
</dbReference>
<reference evidence="1 2" key="1">
    <citation type="journal article" date="2014" name="Agronomy (Basel)">
        <title>A Draft Genome Sequence for Ensete ventricosum, the Drought-Tolerant Tree Against Hunger.</title>
        <authorList>
            <person name="Harrison J."/>
            <person name="Moore K.A."/>
            <person name="Paszkiewicz K."/>
            <person name="Jones T."/>
            <person name="Grant M."/>
            <person name="Ambacheew D."/>
            <person name="Muzemil S."/>
            <person name="Studholme D.J."/>
        </authorList>
    </citation>
    <scope>NUCLEOTIDE SEQUENCE [LARGE SCALE GENOMIC DNA]</scope>
</reference>
<dbReference type="EMBL" id="AMZH03010562">
    <property type="protein sequence ID" value="RRT54527.1"/>
    <property type="molecule type" value="Genomic_DNA"/>
</dbReference>
<feature type="non-terminal residue" evidence="1">
    <location>
        <position position="1"/>
    </location>
</feature>
<gene>
    <name evidence="1" type="ORF">B296_00049126</name>
</gene>
<evidence type="ECO:0000313" key="2">
    <source>
        <dbReference type="Proteomes" id="UP000287651"/>
    </source>
</evidence>
<accession>A0A426YS22</accession>
<organism evidence="1 2">
    <name type="scientific">Ensete ventricosum</name>
    <name type="common">Abyssinian banana</name>
    <name type="synonym">Musa ensete</name>
    <dbReference type="NCBI Taxonomy" id="4639"/>
    <lineage>
        <taxon>Eukaryota</taxon>
        <taxon>Viridiplantae</taxon>
        <taxon>Streptophyta</taxon>
        <taxon>Embryophyta</taxon>
        <taxon>Tracheophyta</taxon>
        <taxon>Spermatophyta</taxon>
        <taxon>Magnoliopsida</taxon>
        <taxon>Liliopsida</taxon>
        <taxon>Zingiberales</taxon>
        <taxon>Musaceae</taxon>
        <taxon>Ensete</taxon>
    </lineage>
</organism>